<dbReference type="RefSeq" id="WP_062419618.1">
    <property type="nucleotide sequence ID" value="NZ_BBXZ01000172.1"/>
</dbReference>
<dbReference type="GO" id="GO:0003887">
    <property type="term" value="F:DNA-directed DNA polymerase activity"/>
    <property type="evidence" value="ECO:0007669"/>
    <property type="project" value="UniProtKB-KW"/>
</dbReference>
<dbReference type="GO" id="GO:0009360">
    <property type="term" value="C:DNA polymerase III complex"/>
    <property type="evidence" value="ECO:0007669"/>
    <property type="project" value="InterPro"/>
</dbReference>
<dbReference type="STRING" id="229921.ADN01_10395"/>
<dbReference type="SUPFAM" id="SSF48019">
    <property type="entry name" value="post-AAA+ oligomerization domain-like"/>
    <property type="match status" value="1"/>
</dbReference>
<protein>
    <recommendedName>
        <fullName evidence="2">DNA polymerase III subunit delta</fullName>
        <ecNumber evidence="1">2.7.7.7</ecNumber>
    </recommendedName>
</protein>
<dbReference type="Pfam" id="PF06144">
    <property type="entry name" value="DNA_pol3_delta"/>
    <property type="match status" value="1"/>
</dbReference>
<keyword evidence="13" id="KW-1185">Reference proteome</keyword>
<dbReference type="GO" id="GO:0003677">
    <property type="term" value="F:DNA binding"/>
    <property type="evidence" value="ECO:0007669"/>
    <property type="project" value="InterPro"/>
</dbReference>
<evidence type="ECO:0000256" key="7">
    <source>
        <dbReference type="ARBA" id="ARBA00034754"/>
    </source>
</evidence>
<dbReference type="EMBL" id="LGCM01000038">
    <property type="protein sequence ID" value="KPL80898.1"/>
    <property type="molecule type" value="Genomic_DNA"/>
</dbReference>
<dbReference type="PANTHER" id="PTHR34388">
    <property type="entry name" value="DNA POLYMERASE III SUBUNIT DELTA"/>
    <property type="match status" value="1"/>
</dbReference>
<evidence type="ECO:0000256" key="4">
    <source>
        <dbReference type="ARBA" id="ARBA00022695"/>
    </source>
</evidence>
<evidence type="ECO:0000313" key="12">
    <source>
        <dbReference type="EMBL" id="KPL80898.1"/>
    </source>
</evidence>
<evidence type="ECO:0000313" key="13">
    <source>
        <dbReference type="Proteomes" id="UP000050501"/>
    </source>
</evidence>
<evidence type="ECO:0000256" key="8">
    <source>
        <dbReference type="ARBA" id="ARBA00049244"/>
    </source>
</evidence>
<dbReference type="Gene3D" id="3.40.50.300">
    <property type="entry name" value="P-loop containing nucleotide triphosphate hydrolases"/>
    <property type="match status" value="1"/>
</dbReference>
<sequence>MTSVQVWILHGDDEIAIRHAVDGLLAPLNASGMLDLNLTRLDGRQASEDELRSATGAIPFLSEFRMVVLSHPLARLADKKARERFLALLDGLPPTTHLVMTLDDQLKLKKKDNQFLWEWETLQEKHWLSEWVRRDPKTRKMEGYSLPKPEDMPGWIVKKARDFGGEFSPDAAQVLAGHTGSDTRWAELEIDKLLTYVDRSRAVSVEDVETLTAPGTQATVFQLVDALAEGSARKAQRILHQLLAEEDAMALFGMIIRQYRLLILARELLDDGISQPDEAARRCGEPPFVMKKAFPQARRYSLGQLKGIYRRLLEMDLASKGRGDKLPLEAALDLLVTEMERV</sequence>
<keyword evidence="3" id="KW-0808">Transferase</keyword>
<dbReference type="PANTHER" id="PTHR34388:SF1">
    <property type="entry name" value="DNA POLYMERASE III SUBUNIT DELTA"/>
    <property type="match status" value="1"/>
</dbReference>
<feature type="domain" description="DNA polymerase III delta subunit-like C-terminal" evidence="10">
    <location>
        <begin position="218"/>
        <end position="321"/>
    </location>
</feature>
<dbReference type="Gene3D" id="1.10.8.60">
    <property type="match status" value="1"/>
</dbReference>
<evidence type="ECO:0000256" key="2">
    <source>
        <dbReference type="ARBA" id="ARBA00017703"/>
    </source>
</evidence>
<evidence type="ECO:0000259" key="9">
    <source>
        <dbReference type="Pfam" id="PF06144"/>
    </source>
</evidence>
<dbReference type="InterPro" id="IPR048466">
    <property type="entry name" value="DNA_pol3_delta-like_C"/>
</dbReference>
<dbReference type="Pfam" id="PF21694">
    <property type="entry name" value="DNA_pol3_delta_C"/>
    <property type="match status" value="1"/>
</dbReference>
<evidence type="ECO:0000313" key="11">
    <source>
        <dbReference type="EMBL" id="GAP19331.1"/>
    </source>
</evidence>
<gene>
    <name evidence="12" type="ORF">ADN01_10395</name>
    <name evidence="11" type="ORF">LSAC_03233</name>
</gene>
<keyword evidence="4" id="KW-0548">Nucleotidyltransferase</keyword>
<evidence type="ECO:0000256" key="1">
    <source>
        <dbReference type="ARBA" id="ARBA00012417"/>
    </source>
</evidence>
<dbReference type="SUPFAM" id="SSF52540">
    <property type="entry name" value="P-loop containing nucleoside triphosphate hydrolases"/>
    <property type="match status" value="1"/>
</dbReference>
<proteinExistence type="inferred from homology"/>
<evidence type="ECO:0000256" key="5">
    <source>
        <dbReference type="ARBA" id="ARBA00022705"/>
    </source>
</evidence>
<dbReference type="GO" id="GO:0006261">
    <property type="term" value="P:DNA-templated DNA replication"/>
    <property type="evidence" value="ECO:0007669"/>
    <property type="project" value="TreeGrafter"/>
</dbReference>
<evidence type="ECO:0000256" key="6">
    <source>
        <dbReference type="ARBA" id="ARBA00022932"/>
    </source>
</evidence>
<dbReference type="NCBIfam" id="TIGR01128">
    <property type="entry name" value="holA"/>
    <property type="match status" value="1"/>
</dbReference>
<dbReference type="Gene3D" id="1.20.272.10">
    <property type="match status" value="1"/>
</dbReference>
<reference evidence="12 13" key="2">
    <citation type="submission" date="2015-07" db="EMBL/GenBank/DDBJ databases">
        <title>Genome sequence of Levilinea saccharolytica DSM 16555.</title>
        <authorList>
            <person name="Hemp J."/>
            <person name="Ward L.M."/>
            <person name="Pace L.A."/>
            <person name="Fischer W.W."/>
        </authorList>
    </citation>
    <scope>NUCLEOTIDE SEQUENCE [LARGE SCALE GENOMIC DNA]</scope>
    <source>
        <strain evidence="12 13">KIBI-1</strain>
    </source>
</reference>
<dbReference type="InterPro" id="IPR008921">
    <property type="entry name" value="DNA_pol3_clamp-load_cplx_C"/>
</dbReference>
<keyword evidence="6" id="KW-0239">DNA-directed DNA polymerase</keyword>
<name>A0A0M8JPQ2_9CHLR</name>
<dbReference type="AlphaFoldDB" id="A0A0M8JPQ2"/>
<dbReference type="InterPro" id="IPR010372">
    <property type="entry name" value="DNA_pol3_delta_N"/>
</dbReference>
<organism evidence="11">
    <name type="scientific">Levilinea saccharolytica</name>
    <dbReference type="NCBI Taxonomy" id="229921"/>
    <lineage>
        <taxon>Bacteria</taxon>
        <taxon>Bacillati</taxon>
        <taxon>Chloroflexota</taxon>
        <taxon>Anaerolineae</taxon>
        <taxon>Anaerolineales</taxon>
        <taxon>Anaerolineaceae</taxon>
        <taxon>Levilinea</taxon>
    </lineage>
</organism>
<evidence type="ECO:0000259" key="10">
    <source>
        <dbReference type="Pfam" id="PF21694"/>
    </source>
</evidence>
<dbReference type="InterPro" id="IPR005790">
    <property type="entry name" value="DNA_polIII_delta"/>
</dbReference>
<feature type="domain" description="DNA polymerase III delta N-terminal" evidence="9">
    <location>
        <begin position="8"/>
        <end position="111"/>
    </location>
</feature>
<dbReference type="EMBL" id="DF967975">
    <property type="protein sequence ID" value="GAP19331.1"/>
    <property type="molecule type" value="Genomic_DNA"/>
</dbReference>
<dbReference type="InterPro" id="IPR027417">
    <property type="entry name" value="P-loop_NTPase"/>
</dbReference>
<comment type="similarity">
    <text evidence="7">Belongs to the DNA polymerase HolA subunit family.</text>
</comment>
<reference evidence="11" key="1">
    <citation type="journal article" date="2015" name="Genome Announc.">
        <title>Draft Genome Sequences of Anaerolinea thermolimosa IMO-1, Bellilinea caldifistulae GOMI-1, Leptolinea tardivitalis YMTK-2, Levilinea saccharolytica KIBI-1, Longilinea arvoryzae KOME-1, Previously Described as Members of the Class Anaerolineae (Chloroflexi).</title>
        <authorList>
            <person name="Matsuura N."/>
            <person name="Tourlousse M.D."/>
            <person name="Ohashi A."/>
            <person name="Hugenholtz P."/>
            <person name="Sekiguchi Y."/>
        </authorList>
    </citation>
    <scope>NUCLEOTIDE SEQUENCE</scope>
    <source>
        <strain evidence="11">KIBI-1</strain>
    </source>
</reference>
<dbReference type="EC" id="2.7.7.7" evidence="1"/>
<comment type="catalytic activity">
    <reaction evidence="8">
        <text>DNA(n) + a 2'-deoxyribonucleoside 5'-triphosphate = DNA(n+1) + diphosphate</text>
        <dbReference type="Rhea" id="RHEA:22508"/>
        <dbReference type="Rhea" id="RHEA-COMP:17339"/>
        <dbReference type="Rhea" id="RHEA-COMP:17340"/>
        <dbReference type="ChEBI" id="CHEBI:33019"/>
        <dbReference type="ChEBI" id="CHEBI:61560"/>
        <dbReference type="ChEBI" id="CHEBI:173112"/>
        <dbReference type="EC" id="2.7.7.7"/>
    </reaction>
</comment>
<keyword evidence="5" id="KW-0235">DNA replication</keyword>
<evidence type="ECO:0000256" key="3">
    <source>
        <dbReference type="ARBA" id="ARBA00022679"/>
    </source>
</evidence>
<dbReference type="Proteomes" id="UP000050501">
    <property type="component" value="Unassembled WGS sequence"/>
</dbReference>
<accession>A0A0M8JPQ2</accession>